<dbReference type="InterPro" id="IPR015943">
    <property type="entry name" value="WD40/YVTN_repeat-like_dom_sf"/>
</dbReference>
<keyword evidence="9" id="KW-1185">Reference proteome</keyword>
<protein>
    <recommendedName>
        <fullName evidence="6">Cleavage stimulation factor 50 kDa subunit</fullName>
    </recommendedName>
</protein>
<dbReference type="Pfam" id="PF00400">
    <property type="entry name" value="WD40"/>
    <property type="match status" value="6"/>
</dbReference>
<reference evidence="10" key="1">
    <citation type="submission" date="2025-08" db="UniProtKB">
        <authorList>
            <consortium name="RefSeq"/>
        </authorList>
    </citation>
    <scope>IDENTIFICATION</scope>
    <source>
        <tissue evidence="10">Whole organism</tissue>
    </source>
</reference>
<dbReference type="InterPro" id="IPR038184">
    <property type="entry name" value="CSTF1_dimer_sf"/>
</dbReference>
<dbReference type="InterPro" id="IPR001680">
    <property type="entry name" value="WD40_rpt"/>
</dbReference>
<keyword evidence="3" id="KW-0507">mRNA processing</keyword>
<dbReference type="SMART" id="SM00320">
    <property type="entry name" value="WD40"/>
    <property type="match status" value="6"/>
</dbReference>
<organism evidence="9 10">
    <name type="scientific">Hyalella azteca</name>
    <name type="common">Amphipod</name>
    <dbReference type="NCBI Taxonomy" id="294128"/>
    <lineage>
        <taxon>Eukaryota</taxon>
        <taxon>Metazoa</taxon>
        <taxon>Ecdysozoa</taxon>
        <taxon>Arthropoda</taxon>
        <taxon>Crustacea</taxon>
        <taxon>Multicrustacea</taxon>
        <taxon>Malacostraca</taxon>
        <taxon>Eumalacostraca</taxon>
        <taxon>Peracarida</taxon>
        <taxon>Amphipoda</taxon>
        <taxon>Senticaudata</taxon>
        <taxon>Talitrida</taxon>
        <taxon>Talitroidea</taxon>
        <taxon>Hyalellidae</taxon>
        <taxon>Hyalella</taxon>
    </lineage>
</organism>
<dbReference type="FunFam" id="2.130.10.10:FF:000089">
    <property type="entry name" value="Cleavage stimulation factor subunit 1"/>
    <property type="match status" value="1"/>
</dbReference>
<dbReference type="SUPFAM" id="SSF50978">
    <property type="entry name" value="WD40 repeat-like"/>
    <property type="match status" value="1"/>
</dbReference>
<dbReference type="PROSITE" id="PS00678">
    <property type="entry name" value="WD_REPEATS_1"/>
    <property type="match status" value="1"/>
</dbReference>
<feature type="domain" description="Cleavage stimulation factor subunit 1 dimerisation" evidence="8">
    <location>
        <begin position="14"/>
        <end position="70"/>
    </location>
</feature>
<dbReference type="Gene3D" id="2.130.10.10">
    <property type="entry name" value="YVTN repeat-like/Quinoprotein amine dehydrogenase"/>
    <property type="match status" value="2"/>
</dbReference>
<dbReference type="Pfam" id="PF16699">
    <property type="entry name" value="CSTF1_dimer"/>
    <property type="match status" value="1"/>
</dbReference>
<evidence type="ECO:0000256" key="2">
    <source>
        <dbReference type="ARBA" id="ARBA00022574"/>
    </source>
</evidence>
<dbReference type="Gene3D" id="1.20.960.50">
    <property type="entry name" value="Cleavage stimulation factor subunit 1, dimerisation domain"/>
    <property type="match status" value="1"/>
</dbReference>
<keyword evidence="2 7" id="KW-0853">WD repeat</keyword>
<dbReference type="PROSITE" id="PS50082">
    <property type="entry name" value="WD_REPEATS_2"/>
    <property type="match status" value="4"/>
</dbReference>
<dbReference type="InterPro" id="IPR032028">
    <property type="entry name" value="CSTF1_dimer"/>
</dbReference>
<name>A0A8B7NRR7_HYAAZ</name>
<sequence length="433" mass="48197">MKEEDKQKKEVVKNKVKHRDFLYKLILSQLVYDDFKELADSLMKTLEMEGPPPAPSERLFHLTQLALTHEHEMDRTLNVVEHTLGPGLDLEYETEPQSSAPEPAMYETAYVTSHKDKCHSGAFSPDGNLVATGSVDASIKILDVDRMLAKSDPDAVDMHPDAVMGHPVIRTLYDHLDEITCLEFHPKEQILISGSKDTNIKLFDFSKTSAKKAFKTYTDAEPITSLSIHPTGDYIVAGSSNAAVRVIDLATCCCFVSPRLHEHHTHPVTCVKYSSDARLFVSSCAGGDIKVWDGVSGRCVQTFSRCHDGAVVTSVTFSRNGKYLLSGAMDSVVRLWELSTGRCLIAYTGAGTLASQNHSTSAIFNHTEDFVMFPDEATTSLCSWESRNGQRKNLLSLGHNGPVRFMVHSPCSPAFITCSDDYRARFWYRRNVH</sequence>
<dbReference type="PANTHER" id="PTHR44133">
    <property type="entry name" value="CLEAVAGE STIMULATION FACTOR SUBUNIT 1"/>
    <property type="match status" value="1"/>
</dbReference>
<dbReference type="GO" id="GO:0003723">
    <property type="term" value="F:RNA binding"/>
    <property type="evidence" value="ECO:0007669"/>
    <property type="project" value="TreeGrafter"/>
</dbReference>
<dbReference type="CDD" id="cd00200">
    <property type="entry name" value="WD40"/>
    <property type="match status" value="1"/>
</dbReference>
<evidence type="ECO:0000256" key="4">
    <source>
        <dbReference type="ARBA" id="ARBA00022737"/>
    </source>
</evidence>
<evidence type="ECO:0000256" key="6">
    <source>
        <dbReference type="ARBA" id="ARBA00029851"/>
    </source>
</evidence>
<dbReference type="Proteomes" id="UP000694843">
    <property type="component" value="Unplaced"/>
</dbReference>
<proteinExistence type="predicted"/>
<keyword evidence="4" id="KW-0677">Repeat</keyword>
<dbReference type="InterPro" id="IPR044633">
    <property type="entry name" value="CstF1-like"/>
</dbReference>
<dbReference type="RefSeq" id="XP_018016380.1">
    <property type="nucleotide sequence ID" value="XM_018160891.2"/>
</dbReference>
<feature type="repeat" description="WD" evidence="7">
    <location>
        <begin position="261"/>
        <end position="302"/>
    </location>
</feature>
<comment type="subcellular location">
    <subcellularLocation>
        <location evidence="1">Nucleus</location>
    </subcellularLocation>
</comment>
<feature type="repeat" description="WD" evidence="7">
    <location>
        <begin position="111"/>
        <end position="145"/>
    </location>
</feature>
<gene>
    <name evidence="10" type="primary">LOC108673111</name>
</gene>
<evidence type="ECO:0000256" key="7">
    <source>
        <dbReference type="PROSITE-ProRule" id="PRU00221"/>
    </source>
</evidence>
<feature type="repeat" description="WD" evidence="7">
    <location>
        <begin position="172"/>
        <end position="213"/>
    </location>
</feature>
<dbReference type="GO" id="GO:0005848">
    <property type="term" value="C:mRNA cleavage stimulating factor complex"/>
    <property type="evidence" value="ECO:0007669"/>
    <property type="project" value="InterPro"/>
</dbReference>
<dbReference type="OMA" id="HTEDYVM"/>
<dbReference type="PANTHER" id="PTHR44133:SF2">
    <property type="entry name" value="CLEAVAGE STIMULATION FACTOR SUBUNIT 1"/>
    <property type="match status" value="1"/>
</dbReference>
<evidence type="ECO:0000259" key="8">
    <source>
        <dbReference type="Pfam" id="PF16699"/>
    </source>
</evidence>
<dbReference type="PROSITE" id="PS50294">
    <property type="entry name" value="WD_REPEATS_REGION"/>
    <property type="match status" value="4"/>
</dbReference>
<dbReference type="CTD" id="43734"/>
<dbReference type="AlphaFoldDB" id="A0A8B7NRR7"/>
<dbReference type="InterPro" id="IPR019775">
    <property type="entry name" value="WD40_repeat_CS"/>
</dbReference>
<dbReference type="InterPro" id="IPR036322">
    <property type="entry name" value="WD40_repeat_dom_sf"/>
</dbReference>
<dbReference type="KEGG" id="hazt:108673111"/>
<evidence type="ECO:0000313" key="9">
    <source>
        <dbReference type="Proteomes" id="UP000694843"/>
    </source>
</evidence>
<evidence type="ECO:0000256" key="1">
    <source>
        <dbReference type="ARBA" id="ARBA00004123"/>
    </source>
</evidence>
<keyword evidence="5" id="KW-0539">Nucleus</keyword>
<feature type="repeat" description="WD" evidence="7">
    <location>
        <begin position="312"/>
        <end position="346"/>
    </location>
</feature>
<dbReference type="OrthoDB" id="14421at2759"/>
<dbReference type="GeneID" id="108673111"/>
<accession>A0A8B7NRR7</accession>
<evidence type="ECO:0000256" key="5">
    <source>
        <dbReference type="ARBA" id="ARBA00023242"/>
    </source>
</evidence>
<dbReference type="GO" id="GO:0031124">
    <property type="term" value="P:mRNA 3'-end processing"/>
    <property type="evidence" value="ECO:0007669"/>
    <property type="project" value="InterPro"/>
</dbReference>
<evidence type="ECO:0000256" key="3">
    <source>
        <dbReference type="ARBA" id="ARBA00022664"/>
    </source>
</evidence>
<evidence type="ECO:0000313" key="10">
    <source>
        <dbReference type="RefSeq" id="XP_018016380.1"/>
    </source>
</evidence>